<evidence type="ECO:0000313" key="3">
    <source>
        <dbReference type="Proteomes" id="UP000182373"/>
    </source>
</evidence>
<sequence length="161" mass="17900">MYTTVIKLRYLQTVALIFFVVLALFPKDSMAQCAVSVNNLNFGVYNPFSTTQTTTSANITVSRCPILFGSYSVGLNAGQYGGGSYSNRSMQYNSYRLRYQIYTSNTYSTIWGDNSQGTGMQYGNCFFFTCNNSFTMYGVIPPSQNIPPGSYTDTVVVTITY</sequence>
<dbReference type="AlphaFoldDB" id="A0AAC9KEG5"/>
<feature type="domain" description="Spore coat protein U/FanG" evidence="1">
    <location>
        <begin position="29"/>
        <end position="158"/>
    </location>
</feature>
<accession>A0AAC9KEG5</accession>
<protein>
    <submittedName>
        <fullName evidence="2">Secreted protein</fullName>
    </submittedName>
</protein>
<dbReference type="Proteomes" id="UP000182373">
    <property type="component" value="Chromosome"/>
</dbReference>
<name>A0AAC9KEG5_9PROT</name>
<gene>
    <name evidence="2" type="ORF">GbCGDNIH9_1330</name>
</gene>
<evidence type="ECO:0000313" key="2">
    <source>
        <dbReference type="EMBL" id="APH54630.1"/>
    </source>
</evidence>
<evidence type="ECO:0000259" key="1">
    <source>
        <dbReference type="Pfam" id="PF05229"/>
    </source>
</evidence>
<dbReference type="Pfam" id="PF05229">
    <property type="entry name" value="SCPU"/>
    <property type="match status" value="1"/>
</dbReference>
<dbReference type="EMBL" id="CP018191">
    <property type="protein sequence ID" value="APH54630.1"/>
    <property type="molecule type" value="Genomic_DNA"/>
</dbReference>
<dbReference type="InterPro" id="IPR007893">
    <property type="entry name" value="Spore_coat_U/FanG"/>
</dbReference>
<proteinExistence type="predicted"/>
<reference evidence="3" key="1">
    <citation type="submission" date="2016-11" db="EMBL/GenBank/DDBJ databases">
        <title>Comparative genomic and phenotypic analysis of Granulibacter bethesdensis clinical isolates from patients with chronic granulomatous disease.</title>
        <authorList>
            <person name="Zarember K.A."/>
            <person name="Porcella S.F."/>
            <person name="Chu J."/>
            <person name="Ding L."/>
            <person name="Dahlstrom E."/>
            <person name="Barbian K."/>
            <person name="Martens C."/>
            <person name="Sykora L."/>
            <person name="Kramer S."/>
            <person name="Pettinato A.M."/>
            <person name="Hong H."/>
            <person name="Wald G."/>
            <person name="Berg L.J."/>
            <person name="Rogge L.S."/>
            <person name="Greenberg D.E."/>
            <person name="Falcone E.L."/>
            <person name="Neves J.F."/>
            <person name="Simoes M.J."/>
            <person name="Casal M."/>
            <person name="Rodriguez-Lopez F.C."/>
            <person name="Zelazny A."/>
            <person name="Gallin J.I."/>
            <person name="Holland S.M."/>
        </authorList>
    </citation>
    <scope>NUCLEOTIDE SEQUENCE [LARGE SCALE GENOMIC DNA]</scope>
    <source>
        <strain evidence="3">NIH9.1</strain>
    </source>
</reference>
<dbReference type="InterPro" id="IPR053167">
    <property type="entry name" value="Spore_coat_component"/>
</dbReference>
<dbReference type="SMART" id="SM00972">
    <property type="entry name" value="SCPU"/>
    <property type="match status" value="1"/>
</dbReference>
<organism evidence="2 3">
    <name type="scientific">Granulibacter bethesdensis</name>
    <dbReference type="NCBI Taxonomy" id="364410"/>
    <lineage>
        <taxon>Bacteria</taxon>
        <taxon>Pseudomonadati</taxon>
        <taxon>Pseudomonadota</taxon>
        <taxon>Alphaproteobacteria</taxon>
        <taxon>Acetobacterales</taxon>
        <taxon>Acetobacteraceae</taxon>
        <taxon>Granulibacter</taxon>
    </lineage>
</organism>
<dbReference type="PANTHER" id="PTHR37089">
    <property type="entry name" value="PROTEIN U-RELATED"/>
    <property type="match status" value="1"/>
</dbReference>